<reference evidence="2" key="1">
    <citation type="submission" date="2021-06" db="EMBL/GenBank/DDBJ databases">
        <title>Halomicroarcula sp. F24A a new haloarchaeum isolated from saline soil.</title>
        <authorList>
            <person name="Duran-Viseras A."/>
            <person name="Sanchez-Porro C."/>
            <person name="Ventosa A."/>
        </authorList>
    </citation>
    <scope>NUCLEOTIDE SEQUENCE</scope>
    <source>
        <strain evidence="2">F24A</strain>
    </source>
</reference>
<evidence type="ECO:0000313" key="3">
    <source>
        <dbReference type="Proteomes" id="UP000783863"/>
    </source>
</evidence>
<dbReference type="AlphaFoldDB" id="A0A8J7YHY3"/>
<sequence>MASQGGIPGAGANGYDAASILGEVRYRRILAILLDRFQPVPSRELSVQVAAREADIPPSEVPETECESVRMELEHRYLSKLERVGWVDRTPDGLTATAPRPAPRDVLSLPSLREPEHPHWDPVSTLLARPYRIAVAALLADRQQPLALAQLAEQLREHEQEYSLPPRQRLRLQLYHVDLPKLADADLVEFDSAEQTVARTSLTSDIIADSTN</sequence>
<dbReference type="Proteomes" id="UP000783863">
    <property type="component" value="Unassembled WGS sequence"/>
</dbReference>
<name>A0A8J7YHY3_9EURY</name>
<dbReference type="Pfam" id="PF24035">
    <property type="entry name" value="DUF7344"/>
    <property type="match status" value="2"/>
</dbReference>
<accession>A0A8J7YHY3</accession>
<proteinExistence type="predicted"/>
<comment type="caution">
    <text evidence="2">The sequence shown here is derived from an EMBL/GenBank/DDBJ whole genome shotgun (WGS) entry which is preliminary data.</text>
</comment>
<keyword evidence="3" id="KW-1185">Reference proteome</keyword>
<dbReference type="RefSeq" id="WP_220586470.1">
    <property type="nucleotide sequence ID" value="NZ_RKLQ01000001.1"/>
</dbReference>
<dbReference type="EMBL" id="RKLQ01000001">
    <property type="protein sequence ID" value="MBX0302226.1"/>
    <property type="molecule type" value="Genomic_DNA"/>
</dbReference>
<feature type="domain" description="DUF7344" evidence="1">
    <location>
        <begin position="20"/>
        <end position="89"/>
    </location>
</feature>
<protein>
    <recommendedName>
        <fullName evidence="1">DUF7344 domain-containing protein</fullName>
    </recommendedName>
</protein>
<dbReference type="InterPro" id="IPR055768">
    <property type="entry name" value="DUF7344"/>
</dbReference>
<organism evidence="2 3">
    <name type="scientific">Haloarcula salinisoli</name>
    <dbReference type="NCBI Taxonomy" id="2487746"/>
    <lineage>
        <taxon>Archaea</taxon>
        <taxon>Methanobacteriati</taxon>
        <taxon>Methanobacteriota</taxon>
        <taxon>Stenosarchaea group</taxon>
        <taxon>Halobacteria</taxon>
        <taxon>Halobacteriales</taxon>
        <taxon>Haloarculaceae</taxon>
        <taxon>Haloarcula</taxon>
    </lineage>
</organism>
<evidence type="ECO:0000259" key="1">
    <source>
        <dbReference type="Pfam" id="PF24035"/>
    </source>
</evidence>
<gene>
    <name evidence="2" type="ORF">EGD98_00925</name>
</gene>
<evidence type="ECO:0000313" key="2">
    <source>
        <dbReference type="EMBL" id="MBX0302226.1"/>
    </source>
</evidence>
<feature type="domain" description="DUF7344" evidence="1">
    <location>
        <begin position="125"/>
        <end position="197"/>
    </location>
</feature>